<feature type="compositionally biased region" description="Basic and acidic residues" evidence="1">
    <location>
        <begin position="58"/>
        <end position="73"/>
    </location>
</feature>
<comment type="caution">
    <text evidence="3">The sequence shown here is derived from an EMBL/GenBank/DDBJ whole genome shotgun (WGS) entry which is preliminary data.</text>
</comment>
<feature type="compositionally biased region" description="Basic residues" evidence="1">
    <location>
        <begin position="206"/>
        <end position="221"/>
    </location>
</feature>
<evidence type="ECO:0000313" key="3">
    <source>
        <dbReference type="EMBL" id="KAE9320428.1"/>
    </source>
</evidence>
<protein>
    <recommendedName>
        <fullName evidence="6">Retrotransposon gag domain-containing protein</fullName>
    </recommendedName>
</protein>
<feature type="region of interest" description="Disordered" evidence="1">
    <location>
        <begin position="170"/>
        <end position="288"/>
    </location>
</feature>
<feature type="compositionally biased region" description="Polar residues" evidence="1">
    <location>
        <begin position="171"/>
        <end position="181"/>
    </location>
</feature>
<feature type="compositionally biased region" description="Low complexity" evidence="1">
    <location>
        <begin position="222"/>
        <end position="241"/>
    </location>
</feature>
<dbReference type="Proteomes" id="UP000434957">
    <property type="component" value="Unassembled WGS sequence"/>
</dbReference>
<feature type="region of interest" description="Disordered" evidence="1">
    <location>
        <begin position="1"/>
        <end position="73"/>
    </location>
</feature>
<accession>A0A6A4ED21</accession>
<dbReference type="AlphaFoldDB" id="A0A6A4ED21"/>
<name>A0A6A4ED21_9STRA</name>
<evidence type="ECO:0008006" key="6">
    <source>
        <dbReference type="Google" id="ProtNLM"/>
    </source>
</evidence>
<evidence type="ECO:0000256" key="1">
    <source>
        <dbReference type="SAM" id="MobiDB-lite"/>
    </source>
</evidence>
<dbReference type="EMBL" id="QXFV01002368">
    <property type="protein sequence ID" value="KAE8988803.1"/>
    <property type="molecule type" value="Genomic_DNA"/>
</dbReference>
<dbReference type="EMBL" id="QXFT01001372">
    <property type="protein sequence ID" value="KAE9320428.1"/>
    <property type="molecule type" value="Genomic_DNA"/>
</dbReference>
<evidence type="ECO:0000313" key="2">
    <source>
        <dbReference type="EMBL" id="KAE8988803.1"/>
    </source>
</evidence>
<reference evidence="3 5" key="1">
    <citation type="submission" date="2018-08" db="EMBL/GenBank/DDBJ databases">
        <title>Genomic investigation of the strawberry pathogen Phytophthora fragariae indicates pathogenicity is determined by transcriptional variation in three key races.</title>
        <authorList>
            <person name="Adams T.M."/>
            <person name="Armitage A.D."/>
            <person name="Sobczyk M.K."/>
            <person name="Bates H.J."/>
            <person name="Dunwell J.M."/>
            <person name="Nellist C.F."/>
            <person name="Harrison R.J."/>
        </authorList>
    </citation>
    <scope>NUCLEOTIDE SEQUENCE [LARGE SCALE GENOMIC DNA]</scope>
    <source>
        <strain evidence="2 4">SCRP249</strain>
        <strain evidence="3 5">SCRP333</strain>
    </source>
</reference>
<organism evidence="3 5">
    <name type="scientific">Phytophthora rubi</name>
    <dbReference type="NCBI Taxonomy" id="129364"/>
    <lineage>
        <taxon>Eukaryota</taxon>
        <taxon>Sar</taxon>
        <taxon>Stramenopiles</taxon>
        <taxon>Oomycota</taxon>
        <taxon>Peronosporomycetes</taxon>
        <taxon>Peronosporales</taxon>
        <taxon>Peronosporaceae</taxon>
        <taxon>Phytophthora</taxon>
    </lineage>
</organism>
<feature type="region of interest" description="Disordered" evidence="1">
    <location>
        <begin position="93"/>
        <end position="125"/>
    </location>
</feature>
<evidence type="ECO:0000313" key="4">
    <source>
        <dbReference type="Proteomes" id="UP000429607"/>
    </source>
</evidence>
<sequence>MTTASRSVKTGKPARPTRRSPRLTVAVNNDDDNNDIDDARVSDHSPRRAEQDDGQGDGSHEDAPPHQRDENNDVVTHNDDELAARVPAIANDELDDNAGNNDAGHVHHGDDDGTEIEGEGSPSINTQVTDTVATSIATMAMALQQLTTMVGNLQPPTRAHEQPREAVVQFTDAQTTHTRVTASADDQRERRSQPPPPTRTAETSRPRGRRRSSRRSTRHHGSPSPSDSSSSSSESSSSSSDASEESNHHGEESEDSHASYDASRGRRRGARPRRKNVKDLDLPTFTPSPDMPVSTWIDRVDLALKGAEMSGRGKWSDHELYFILGNKLLENAASWWVDINRRMPTRDKTWKKLKKALLRRYGEKLDKSTAEWRVSMRLMMPGETYADFAAGLRDVVGRNRVRDRILLAQFYRCLDKTTRKLVKQHPKPRTLEDAVRKATKIDDPMENVAQGMINIGQP</sequence>
<gene>
    <name evidence="2" type="ORF">PR001_g21939</name>
    <name evidence="3" type="ORF">PR003_g17716</name>
</gene>
<proteinExistence type="predicted"/>
<feature type="compositionally biased region" description="Basic and acidic residues" evidence="1">
    <location>
        <begin position="37"/>
        <end position="51"/>
    </location>
</feature>
<feature type="compositionally biased region" description="Basic and acidic residues" evidence="1">
    <location>
        <begin position="245"/>
        <end position="258"/>
    </location>
</feature>
<evidence type="ECO:0000313" key="5">
    <source>
        <dbReference type="Proteomes" id="UP000434957"/>
    </source>
</evidence>
<keyword evidence="5" id="KW-1185">Reference proteome</keyword>
<feature type="compositionally biased region" description="Basic residues" evidence="1">
    <location>
        <begin position="265"/>
        <end position="276"/>
    </location>
</feature>
<dbReference type="Proteomes" id="UP000429607">
    <property type="component" value="Unassembled WGS sequence"/>
</dbReference>